<evidence type="ECO:0000259" key="7">
    <source>
        <dbReference type="PROSITE" id="PS51352"/>
    </source>
</evidence>
<dbReference type="CDD" id="cd02968">
    <property type="entry name" value="SCO"/>
    <property type="match status" value="1"/>
</dbReference>
<protein>
    <submittedName>
        <fullName evidence="8">SCO family protein</fullName>
    </submittedName>
</protein>
<dbReference type="Proteomes" id="UP000260351">
    <property type="component" value="Unassembled WGS sequence"/>
</dbReference>
<comment type="similarity">
    <text evidence="1">Belongs to the SCO1/2 family.</text>
</comment>
<feature type="binding site" evidence="3">
    <location>
        <position position="107"/>
    </location>
    <ligand>
        <name>Cu cation</name>
        <dbReference type="ChEBI" id="CHEBI:23378"/>
    </ligand>
</feature>
<keyword evidence="6" id="KW-1133">Transmembrane helix</keyword>
<reference evidence="8 9" key="1">
    <citation type="submission" date="2018-08" db="EMBL/GenBank/DDBJ databases">
        <title>Wenzhouxiangella salilacus sp. nov., a novel bacterium isolated from a saline lake in Xinjiang Province, China.</title>
        <authorList>
            <person name="Han S."/>
        </authorList>
    </citation>
    <scope>NUCLEOTIDE SEQUENCE [LARGE SCALE GENOMIC DNA]</scope>
    <source>
        <strain evidence="8 9">XDB06</strain>
    </source>
</reference>
<feature type="compositionally biased region" description="Basic and acidic residues" evidence="5">
    <location>
        <begin position="1"/>
        <end position="10"/>
    </location>
</feature>
<dbReference type="PANTHER" id="PTHR12151">
    <property type="entry name" value="ELECTRON TRANSPORT PROTIN SCO1/SENC FAMILY MEMBER"/>
    <property type="match status" value="1"/>
</dbReference>
<dbReference type="Pfam" id="PF02630">
    <property type="entry name" value="SCO1-SenC"/>
    <property type="match status" value="1"/>
</dbReference>
<dbReference type="AlphaFoldDB" id="A0A3E1K4F0"/>
<dbReference type="EMBL" id="QUZK01000053">
    <property type="protein sequence ID" value="RFF28923.1"/>
    <property type="molecule type" value="Genomic_DNA"/>
</dbReference>
<dbReference type="InterPro" id="IPR036249">
    <property type="entry name" value="Thioredoxin-like_sf"/>
</dbReference>
<keyword evidence="6" id="KW-0812">Transmembrane</keyword>
<evidence type="ECO:0000256" key="5">
    <source>
        <dbReference type="SAM" id="MobiDB-lite"/>
    </source>
</evidence>
<keyword evidence="9" id="KW-1185">Reference proteome</keyword>
<dbReference type="SUPFAM" id="SSF52833">
    <property type="entry name" value="Thioredoxin-like"/>
    <property type="match status" value="1"/>
</dbReference>
<keyword evidence="2 3" id="KW-0186">Copper</keyword>
<dbReference type="FunFam" id="3.40.30.10:FF:000013">
    <property type="entry name" value="Blast:Protein SCO1 homolog, mitochondrial"/>
    <property type="match status" value="1"/>
</dbReference>
<evidence type="ECO:0000256" key="4">
    <source>
        <dbReference type="PIRSR" id="PIRSR603782-2"/>
    </source>
</evidence>
<dbReference type="PROSITE" id="PS51352">
    <property type="entry name" value="THIOREDOXIN_2"/>
    <property type="match status" value="1"/>
</dbReference>
<evidence type="ECO:0000313" key="8">
    <source>
        <dbReference type="EMBL" id="RFF28923.1"/>
    </source>
</evidence>
<evidence type="ECO:0000313" key="9">
    <source>
        <dbReference type="Proteomes" id="UP000260351"/>
    </source>
</evidence>
<dbReference type="Gene3D" id="3.40.30.10">
    <property type="entry name" value="Glutaredoxin"/>
    <property type="match status" value="1"/>
</dbReference>
<evidence type="ECO:0000256" key="3">
    <source>
        <dbReference type="PIRSR" id="PIRSR603782-1"/>
    </source>
</evidence>
<feature type="region of interest" description="Disordered" evidence="5">
    <location>
        <begin position="1"/>
        <end position="28"/>
    </location>
</feature>
<dbReference type="InterPro" id="IPR013766">
    <property type="entry name" value="Thioredoxin_domain"/>
</dbReference>
<dbReference type="GO" id="GO:0046872">
    <property type="term" value="F:metal ion binding"/>
    <property type="evidence" value="ECO:0007669"/>
    <property type="project" value="UniProtKB-KW"/>
</dbReference>
<gene>
    <name evidence="8" type="ORF">DZC52_15195</name>
</gene>
<comment type="caution">
    <text evidence="8">The sequence shown here is derived from an EMBL/GenBank/DDBJ whole genome shotgun (WGS) entry which is preliminary data.</text>
</comment>
<feature type="binding site" evidence="3">
    <location>
        <position position="111"/>
    </location>
    <ligand>
        <name>Cu cation</name>
        <dbReference type="ChEBI" id="CHEBI:23378"/>
    </ligand>
</feature>
<name>A0A3E1K4F0_9GAMM</name>
<dbReference type="OrthoDB" id="9790194at2"/>
<evidence type="ECO:0000256" key="1">
    <source>
        <dbReference type="ARBA" id="ARBA00010996"/>
    </source>
</evidence>
<keyword evidence="4" id="KW-1015">Disulfide bond</keyword>
<keyword evidence="6" id="KW-0472">Membrane</keyword>
<feature type="transmembrane region" description="Helical" evidence="6">
    <location>
        <begin position="35"/>
        <end position="57"/>
    </location>
</feature>
<evidence type="ECO:0000256" key="6">
    <source>
        <dbReference type="SAM" id="Phobius"/>
    </source>
</evidence>
<feature type="compositionally biased region" description="Polar residues" evidence="5">
    <location>
        <begin position="17"/>
        <end position="28"/>
    </location>
</feature>
<keyword evidence="3" id="KW-0479">Metal-binding</keyword>
<organism evidence="8 9">
    <name type="scientific">Wenzhouxiangella sediminis</name>
    <dbReference type="NCBI Taxonomy" id="1792836"/>
    <lineage>
        <taxon>Bacteria</taxon>
        <taxon>Pseudomonadati</taxon>
        <taxon>Pseudomonadota</taxon>
        <taxon>Gammaproteobacteria</taxon>
        <taxon>Chromatiales</taxon>
        <taxon>Wenzhouxiangellaceae</taxon>
        <taxon>Wenzhouxiangella</taxon>
    </lineage>
</organism>
<dbReference type="InterPro" id="IPR003782">
    <property type="entry name" value="SCO1/SenC"/>
</dbReference>
<dbReference type="PANTHER" id="PTHR12151:SF25">
    <property type="entry name" value="LINALOOL DEHYDRATASE_ISOMERASE DOMAIN-CONTAINING PROTEIN"/>
    <property type="match status" value="1"/>
</dbReference>
<feature type="binding site" evidence="3">
    <location>
        <position position="199"/>
    </location>
    <ligand>
        <name>Cu cation</name>
        <dbReference type="ChEBI" id="CHEBI:23378"/>
    </ligand>
</feature>
<feature type="disulfide bond" description="Redox-active" evidence="4">
    <location>
        <begin position="107"/>
        <end position="111"/>
    </location>
</feature>
<evidence type="ECO:0000256" key="2">
    <source>
        <dbReference type="ARBA" id="ARBA00023008"/>
    </source>
</evidence>
<proteinExistence type="inferred from homology"/>
<accession>A0A3E1K4F0</accession>
<sequence>MNEPTNERTNEGANPLRYNSSMTHPTSPNPQSGRIFLIAIIALAAIAAGLVVSSMLLDRSQELRAAQAFPQTRPLPDFELRTAAGETLTPQNLKGQWSLMFFGFTNCPDICPDTLAVLDSAIESLDNMGAASKPQVIFVSVDPGRDDAEALGDYVRWFDESFIGATGSEEQLAALTKNLGIYFALDEPDPDTGFYTVDHSASILIIDPQGRLYGRFGPPLDRQAIAADLFALAR</sequence>
<feature type="domain" description="Thioredoxin" evidence="7">
    <location>
        <begin position="69"/>
        <end position="234"/>
    </location>
</feature>